<dbReference type="RefSeq" id="WP_301164038.1">
    <property type="nucleotide sequence ID" value="NZ_JAUHTR010000001.1"/>
</dbReference>
<proteinExistence type="predicted"/>
<keyword evidence="4" id="KW-0067">ATP-binding</keyword>
<evidence type="ECO:0000256" key="6">
    <source>
        <dbReference type="SAM" id="Phobius"/>
    </source>
</evidence>
<keyword evidence="3 8" id="KW-0418">Kinase</keyword>
<dbReference type="PANTHER" id="PTHR34220">
    <property type="entry name" value="SENSOR HISTIDINE KINASE YPDA"/>
    <property type="match status" value="1"/>
</dbReference>
<sequence length="597" mass="68037">MKNILKKTKGKLKKQTIRNRYFVLLLSMSVLPLFLLGFISFQIAKNTIIQNQLKTTQDHLRTSSEVADLLLKNIVNMERLIAWNKDMAQDLKESDVQETDKHGDIFKENTPKQLRNMLSSYLIDTQDIDSVCIFNRDFRSFCYGNSGSMGDFDKNKVYSSISGSDWYKKTLQSNGKPLFFGNNVLNSHSLDTFSSVKLLKDPSNLIKPETIGILVVNIKTSLYTKAFNNDQNSYLVIDSSGSEPVTVYNASSKKLPLVQQSKNLNSLINQFERKHYLISQYTNQTTGWTFLQLVPEKALVSQSNQIGIVTSLISALMALIALFLSFYLSGTLTQPFLQLKAMAMEWKKGVGVWAPGKKLPHDEIAVIGSTFKQISEENKDLNQRLIRSRLKEKEAELSALQAQIKPHFLYNTLDLMYWKAIMHDNHDLANMSIALSETFKLSLNNGNELISVSKELEHIQHYMTIQNMRYSHRFNYLFSVEQELMDKNILKLLLQPLVENAIYHGLEPKLGEGTVKLYGKIRDGFIIFTVEDNGIGMEDLSTTESGYGLKNVRERLKLYYGPSSELEVFSEMNKGTKILIKFKEEAGMMANVESSYI</sequence>
<feature type="domain" description="Histidine kinase" evidence="7">
    <location>
        <begin position="486"/>
        <end position="586"/>
    </location>
</feature>
<accession>A0ABT8HQB7</accession>
<dbReference type="InterPro" id="IPR005467">
    <property type="entry name" value="His_kinase_dom"/>
</dbReference>
<dbReference type="Proteomes" id="UP001172721">
    <property type="component" value="Unassembled WGS sequence"/>
</dbReference>
<keyword evidence="5" id="KW-0902">Two-component regulatory system</keyword>
<dbReference type="GO" id="GO:0016301">
    <property type="term" value="F:kinase activity"/>
    <property type="evidence" value="ECO:0007669"/>
    <property type="project" value="UniProtKB-KW"/>
</dbReference>
<evidence type="ECO:0000256" key="3">
    <source>
        <dbReference type="ARBA" id="ARBA00022777"/>
    </source>
</evidence>
<keyword evidence="2" id="KW-0547">Nucleotide-binding</keyword>
<name>A0ABT8HQB7_9BACL</name>
<evidence type="ECO:0000256" key="1">
    <source>
        <dbReference type="ARBA" id="ARBA00022679"/>
    </source>
</evidence>
<evidence type="ECO:0000313" key="8">
    <source>
        <dbReference type="EMBL" id="MDN4522968.1"/>
    </source>
</evidence>
<dbReference type="InterPro" id="IPR010559">
    <property type="entry name" value="Sig_transdc_His_kin_internal"/>
</dbReference>
<keyword evidence="9" id="KW-1185">Reference proteome</keyword>
<dbReference type="EMBL" id="JAUHTR010000001">
    <property type="protein sequence ID" value="MDN4522968.1"/>
    <property type="molecule type" value="Genomic_DNA"/>
</dbReference>
<evidence type="ECO:0000256" key="4">
    <source>
        <dbReference type="ARBA" id="ARBA00022840"/>
    </source>
</evidence>
<protein>
    <submittedName>
        <fullName evidence="8">Histidine kinase</fullName>
    </submittedName>
</protein>
<organism evidence="8 9">
    <name type="scientific">Fictibacillus fluitans</name>
    <dbReference type="NCBI Taxonomy" id="3058422"/>
    <lineage>
        <taxon>Bacteria</taxon>
        <taxon>Bacillati</taxon>
        <taxon>Bacillota</taxon>
        <taxon>Bacilli</taxon>
        <taxon>Bacillales</taxon>
        <taxon>Fictibacillaceae</taxon>
        <taxon>Fictibacillus</taxon>
    </lineage>
</organism>
<dbReference type="SMART" id="SM00387">
    <property type="entry name" value="HATPase_c"/>
    <property type="match status" value="1"/>
</dbReference>
<dbReference type="InterPro" id="IPR036890">
    <property type="entry name" value="HATPase_C_sf"/>
</dbReference>
<evidence type="ECO:0000256" key="5">
    <source>
        <dbReference type="ARBA" id="ARBA00023012"/>
    </source>
</evidence>
<evidence type="ECO:0000259" key="7">
    <source>
        <dbReference type="PROSITE" id="PS50109"/>
    </source>
</evidence>
<gene>
    <name evidence="8" type="ORF">QYB97_00700</name>
</gene>
<dbReference type="InterPro" id="IPR050640">
    <property type="entry name" value="Bact_2-comp_sensor_kinase"/>
</dbReference>
<feature type="transmembrane region" description="Helical" evidence="6">
    <location>
        <begin position="306"/>
        <end position="328"/>
    </location>
</feature>
<evidence type="ECO:0000313" key="9">
    <source>
        <dbReference type="Proteomes" id="UP001172721"/>
    </source>
</evidence>
<dbReference type="Gene3D" id="3.30.565.10">
    <property type="entry name" value="Histidine kinase-like ATPase, C-terminal domain"/>
    <property type="match status" value="1"/>
</dbReference>
<keyword evidence="1" id="KW-0808">Transferase</keyword>
<dbReference type="InterPro" id="IPR003594">
    <property type="entry name" value="HATPase_dom"/>
</dbReference>
<dbReference type="PROSITE" id="PS50109">
    <property type="entry name" value="HIS_KIN"/>
    <property type="match status" value="1"/>
</dbReference>
<keyword evidence="6" id="KW-0472">Membrane</keyword>
<keyword evidence="6" id="KW-0812">Transmembrane</keyword>
<dbReference type="Pfam" id="PF06580">
    <property type="entry name" value="His_kinase"/>
    <property type="match status" value="1"/>
</dbReference>
<dbReference type="Pfam" id="PF02518">
    <property type="entry name" value="HATPase_c"/>
    <property type="match status" value="1"/>
</dbReference>
<evidence type="ECO:0000256" key="2">
    <source>
        <dbReference type="ARBA" id="ARBA00022741"/>
    </source>
</evidence>
<reference evidence="8" key="1">
    <citation type="submission" date="2023-07" db="EMBL/GenBank/DDBJ databases">
        <title>Fictibacillus sp. isolated from freshwater pond.</title>
        <authorList>
            <person name="Kirdat K."/>
            <person name="Bhat A."/>
            <person name="Mourya A."/>
            <person name="Yadav A."/>
        </authorList>
    </citation>
    <scope>NUCLEOTIDE SEQUENCE</scope>
    <source>
        <strain evidence="8">NE201</strain>
    </source>
</reference>
<dbReference type="PANTHER" id="PTHR34220:SF7">
    <property type="entry name" value="SENSOR HISTIDINE KINASE YPDA"/>
    <property type="match status" value="1"/>
</dbReference>
<feature type="transmembrane region" description="Helical" evidence="6">
    <location>
        <begin position="21"/>
        <end position="44"/>
    </location>
</feature>
<comment type="caution">
    <text evidence="8">The sequence shown here is derived from an EMBL/GenBank/DDBJ whole genome shotgun (WGS) entry which is preliminary data.</text>
</comment>
<keyword evidence="6" id="KW-1133">Transmembrane helix</keyword>
<dbReference type="SUPFAM" id="SSF55874">
    <property type="entry name" value="ATPase domain of HSP90 chaperone/DNA topoisomerase II/histidine kinase"/>
    <property type="match status" value="1"/>
</dbReference>